<keyword evidence="2" id="KW-0812">Transmembrane</keyword>
<feature type="transmembrane region" description="Helical" evidence="2">
    <location>
        <begin position="1008"/>
        <end position="1027"/>
    </location>
</feature>
<feature type="transmembrane region" description="Helical" evidence="2">
    <location>
        <begin position="509"/>
        <end position="529"/>
    </location>
</feature>
<feature type="transmembrane region" description="Helical" evidence="2">
    <location>
        <begin position="652"/>
        <end position="672"/>
    </location>
</feature>
<sequence length="1310" mass="135838">MAMFILGLLLGSVITAFLFMILGERTPYTRNDLARAWREGFDEAWTRSAQQPAQAPEPPRPVFRPEAAPPPPPPPPSASAPLPATPRQAQPPQPPQTLQAKQPPEQKQPPERRQPPQPRQLSPEEQAEQKAARDRRNVNITIYTACVVLVAAAGLFVAAAEFSAAVRFLGATAAVVFFYAGGLICHVLSPVIRPAASGLTGTGLALVPILGLALDVLMVNNPVWSWLLTSLCGTVMMVLAAAVLDNRILAFLTVPYLLSLSLASGAVLQQGLVWSAVLSLGLASAMAGVVGLKNRGIGLLPPLFHRAVAVTHRWIAAGVVVLSVCLGVELGAGDLLAVFAAAAVYAVVWIGCGPAAETLPTAYCLRVLVLFATGAAGQLMSLPWWSIIGALSVLIAVQALAVLVSPGDGVLLGRRVAPVEVMRRQDLLVCAGLIWLIALGVQLPLAQPGTEGFNVAAVLTVLAAVTVAVVLTFRSSAAGTPCSSAAGTLPSSGTGLTGERVVSGPQSSALALIAQAVPSLGVLPLFISAGDPHSIQWEIAVGIVLVTQAALLGLLVARGMRRHTPVRVGVHLWGVAVLLFVLLVAIRFFDDSVHTALAVGGLALLWAVLTGVLQSDGAAEDTAGAIVPAVAVVFFFAVALVSGALIDDGTGLTLAVQAVLMASAMGLSLWWVLGREIRIPQVSESDVHSLRVGAVCVAAVALGVSLAVIGDAAGLSWSLLAAVLAVIIWLLIMGGASASRLMPVVRRPLAAVGVLALSPTAALVVHLLEGTGTMMRVASVTALLLGLGLRTGVARLRELFDAVASRWIVLSAIAALTCAEMLTGADRAAVLAMLAAVAAVGMTLRAQGGLWVVLCAAVLLLFAASEVFALRAGILAAPLYSAEVLAGLLFTAAALGLLAEILAARAQLGEAARRRDGEVRVLGGPNTLLPETATAGTWLLGLVLAAAEDSRGLLLTAVVLGCLALHTLSCTRSAPSVVAAQVLVIPGMIWLSLWWAESLGAPVPEGPWEVLSVCLASAVLLFLAAAVDTPLRRQLPVRVRGFSPGPLNTGPLNTGARHSVTAHSGSALDPVAALRHGALLLLGVGAALTLLVLTPARASDRYAEPSDHAAVVLAATLLLTAWWLLVISWQRVGPAARALRAAPGGVRHHQLLQTAVEAGALLSVGTGLRLWWYTDHLPQHPVWWSGLILAGTCLAVGQAHLLRAAPRRSLVWAVLGAVIFTGCAAAVAVIGTPLMQLVVLLGFALLLVLGLLQGQRVLLWWGVVGVGLSVLYYLQDYTYLWLALLGLALIAVAVRQLIRASRRSALRSPD</sequence>
<feature type="transmembrane region" description="Helical" evidence="2">
    <location>
        <begin position="1257"/>
        <end position="1274"/>
    </location>
</feature>
<feature type="transmembrane region" description="Helical" evidence="2">
    <location>
        <begin position="568"/>
        <end position="589"/>
    </location>
</feature>
<feature type="transmembrane region" description="Helical" evidence="2">
    <location>
        <begin position="6"/>
        <end position="23"/>
    </location>
</feature>
<feature type="compositionally biased region" description="Pro residues" evidence="1">
    <location>
        <begin position="55"/>
        <end position="78"/>
    </location>
</feature>
<feature type="transmembrane region" description="Helical" evidence="2">
    <location>
        <begin position="715"/>
        <end position="736"/>
    </location>
</feature>
<organism evidence="3 4">
    <name type="scientific">Nesterenkonia aerolata</name>
    <dbReference type="NCBI Taxonomy" id="3074079"/>
    <lineage>
        <taxon>Bacteria</taxon>
        <taxon>Bacillati</taxon>
        <taxon>Actinomycetota</taxon>
        <taxon>Actinomycetes</taxon>
        <taxon>Micrococcales</taxon>
        <taxon>Micrococcaceae</taxon>
        <taxon>Nesterenkonia</taxon>
    </lineage>
</organism>
<feature type="compositionally biased region" description="Low complexity" evidence="1">
    <location>
        <begin position="79"/>
        <end position="88"/>
    </location>
</feature>
<feature type="transmembrane region" description="Helical" evidence="2">
    <location>
        <begin position="140"/>
        <end position="160"/>
    </location>
</feature>
<dbReference type="Proteomes" id="UP001251870">
    <property type="component" value="Unassembled WGS sequence"/>
</dbReference>
<feature type="transmembrane region" description="Helical" evidence="2">
    <location>
        <begin position="804"/>
        <end position="822"/>
    </location>
</feature>
<evidence type="ECO:0000313" key="3">
    <source>
        <dbReference type="EMBL" id="MDR8019821.1"/>
    </source>
</evidence>
<feature type="transmembrane region" description="Helical" evidence="2">
    <location>
        <begin position="363"/>
        <end position="381"/>
    </location>
</feature>
<feature type="compositionally biased region" description="Low complexity" evidence="1">
    <location>
        <begin position="96"/>
        <end position="105"/>
    </location>
</feature>
<feature type="transmembrane region" description="Helical" evidence="2">
    <location>
        <begin position="535"/>
        <end position="556"/>
    </location>
</feature>
<feature type="transmembrane region" description="Helical" evidence="2">
    <location>
        <begin position="313"/>
        <end position="330"/>
    </location>
</feature>
<feature type="transmembrane region" description="Helical" evidence="2">
    <location>
        <begin position="828"/>
        <end position="844"/>
    </location>
</feature>
<feature type="transmembrane region" description="Helical" evidence="2">
    <location>
        <begin position="1280"/>
        <end position="1298"/>
    </location>
</feature>
<feature type="transmembrane region" description="Helical" evidence="2">
    <location>
        <begin position="851"/>
        <end position="872"/>
    </location>
</feature>
<feature type="transmembrane region" description="Helical" evidence="2">
    <location>
        <begin position="977"/>
        <end position="996"/>
    </location>
</feature>
<accession>A0ABU2DTU3</accession>
<feature type="transmembrane region" description="Helical" evidence="2">
    <location>
        <begin position="1234"/>
        <end position="1252"/>
    </location>
</feature>
<reference evidence="3 4" key="1">
    <citation type="submission" date="2023-09" db="EMBL/GenBank/DDBJ databases">
        <title>Description of three actinobacteria isolated from air of manufacturing shop in a pharmaceutical factory.</title>
        <authorList>
            <person name="Zhang D.-F."/>
        </authorList>
    </citation>
    <scope>NUCLEOTIDE SEQUENCE [LARGE SCALE GENOMIC DNA]</scope>
    <source>
        <strain evidence="3 4">LY-0111</strain>
    </source>
</reference>
<gene>
    <name evidence="3" type="ORF">RIL96_09640</name>
</gene>
<keyword evidence="4" id="KW-1185">Reference proteome</keyword>
<feature type="transmembrane region" description="Helical" evidence="2">
    <location>
        <begin position="1150"/>
        <end position="1171"/>
    </location>
</feature>
<feature type="transmembrane region" description="Helical" evidence="2">
    <location>
        <begin position="1078"/>
        <end position="1096"/>
    </location>
</feature>
<dbReference type="EMBL" id="JAVKGR010000011">
    <property type="protein sequence ID" value="MDR8019821.1"/>
    <property type="molecule type" value="Genomic_DNA"/>
</dbReference>
<feature type="transmembrane region" description="Helical" evidence="2">
    <location>
        <begin position="1183"/>
        <end position="1202"/>
    </location>
</feature>
<evidence type="ECO:0000256" key="2">
    <source>
        <dbReference type="SAM" id="Phobius"/>
    </source>
</evidence>
<feature type="transmembrane region" description="Helical" evidence="2">
    <location>
        <begin position="248"/>
        <end position="267"/>
    </location>
</feature>
<feature type="transmembrane region" description="Helical" evidence="2">
    <location>
        <begin position="774"/>
        <end position="792"/>
    </location>
</feature>
<feature type="transmembrane region" description="Helical" evidence="2">
    <location>
        <begin position="195"/>
        <end position="217"/>
    </location>
</feature>
<feature type="transmembrane region" description="Helical" evidence="2">
    <location>
        <begin position="748"/>
        <end position="768"/>
    </location>
</feature>
<evidence type="ECO:0000256" key="1">
    <source>
        <dbReference type="SAM" id="MobiDB-lite"/>
    </source>
</evidence>
<feature type="transmembrane region" description="Helical" evidence="2">
    <location>
        <begin position="223"/>
        <end position="241"/>
    </location>
</feature>
<comment type="caution">
    <text evidence="3">The sequence shown here is derived from an EMBL/GenBank/DDBJ whole genome shotgun (WGS) entry which is preliminary data.</text>
</comment>
<feature type="transmembrane region" description="Helical" evidence="2">
    <location>
        <begin position="625"/>
        <end position="646"/>
    </location>
</feature>
<proteinExistence type="predicted"/>
<protein>
    <recommendedName>
        <fullName evidence="5">DUF4401 domain-containing protein</fullName>
    </recommendedName>
</protein>
<feature type="transmembrane region" description="Helical" evidence="2">
    <location>
        <begin position="387"/>
        <end position="406"/>
    </location>
</feature>
<feature type="region of interest" description="Disordered" evidence="1">
    <location>
        <begin position="44"/>
        <end position="134"/>
    </location>
</feature>
<keyword evidence="2" id="KW-0472">Membrane</keyword>
<feature type="transmembrane region" description="Helical" evidence="2">
    <location>
        <begin position="452"/>
        <end position="473"/>
    </location>
</feature>
<evidence type="ECO:0000313" key="4">
    <source>
        <dbReference type="Proteomes" id="UP001251870"/>
    </source>
</evidence>
<feature type="transmembrane region" description="Helical" evidence="2">
    <location>
        <begin position="692"/>
        <end position="709"/>
    </location>
</feature>
<feature type="transmembrane region" description="Helical" evidence="2">
    <location>
        <begin position="595"/>
        <end position="613"/>
    </location>
</feature>
<evidence type="ECO:0008006" key="5">
    <source>
        <dbReference type="Google" id="ProtNLM"/>
    </source>
</evidence>
<feature type="transmembrane region" description="Helical" evidence="2">
    <location>
        <begin position="1209"/>
        <end position="1228"/>
    </location>
</feature>
<feature type="transmembrane region" description="Helical" evidence="2">
    <location>
        <begin position="273"/>
        <end position="292"/>
    </location>
</feature>
<feature type="transmembrane region" description="Helical" evidence="2">
    <location>
        <begin position="884"/>
        <end position="906"/>
    </location>
</feature>
<feature type="transmembrane region" description="Helical" evidence="2">
    <location>
        <begin position="427"/>
        <end position="446"/>
    </location>
</feature>
<feature type="transmembrane region" description="Helical" evidence="2">
    <location>
        <begin position="336"/>
        <end position="356"/>
    </location>
</feature>
<feature type="transmembrane region" description="Helical" evidence="2">
    <location>
        <begin position="166"/>
        <end position="188"/>
    </location>
</feature>
<feature type="transmembrane region" description="Helical" evidence="2">
    <location>
        <begin position="1108"/>
        <end position="1129"/>
    </location>
</feature>
<name>A0ABU2DTU3_9MICC</name>
<keyword evidence="2" id="KW-1133">Transmembrane helix</keyword>